<dbReference type="Proteomes" id="UP000008021">
    <property type="component" value="Chromosome 5"/>
</dbReference>
<organism evidence="2">
    <name type="scientific">Oryza meridionalis</name>
    <dbReference type="NCBI Taxonomy" id="40149"/>
    <lineage>
        <taxon>Eukaryota</taxon>
        <taxon>Viridiplantae</taxon>
        <taxon>Streptophyta</taxon>
        <taxon>Embryophyta</taxon>
        <taxon>Tracheophyta</taxon>
        <taxon>Spermatophyta</taxon>
        <taxon>Magnoliopsida</taxon>
        <taxon>Liliopsida</taxon>
        <taxon>Poales</taxon>
        <taxon>Poaceae</taxon>
        <taxon>BOP clade</taxon>
        <taxon>Oryzoideae</taxon>
        <taxon>Oryzeae</taxon>
        <taxon>Oryzinae</taxon>
        <taxon>Oryza</taxon>
    </lineage>
</organism>
<name>A0A0E0DL59_9ORYZ</name>
<dbReference type="AlphaFoldDB" id="A0A0E0DL59"/>
<evidence type="ECO:0000313" key="2">
    <source>
        <dbReference type="EnsemblPlants" id="OMERI05G01250.1"/>
    </source>
</evidence>
<evidence type="ECO:0000313" key="3">
    <source>
        <dbReference type="Proteomes" id="UP000008021"/>
    </source>
</evidence>
<protein>
    <submittedName>
        <fullName evidence="2">Uncharacterized protein</fullName>
    </submittedName>
</protein>
<reference evidence="2" key="1">
    <citation type="submission" date="2015-04" db="UniProtKB">
        <authorList>
            <consortium name="EnsemblPlants"/>
        </authorList>
    </citation>
    <scope>IDENTIFICATION</scope>
</reference>
<reference evidence="2" key="2">
    <citation type="submission" date="2018-05" db="EMBL/GenBank/DDBJ databases">
        <title>OmerRS3 (Oryza meridionalis Reference Sequence Version 3).</title>
        <authorList>
            <person name="Zhang J."/>
            <person name="Kudrna D."/>
            <person name="Lee S."/>
            <person name="Talag J."/>
            <person name="Welchert J."/>
            <person name="Wing R.A."/>
        </authorList>
    </citation>
    <scope>NUCLEOTIDE SEQUENCE [LARGE SCALE GENOMIC DNA]</scope>
    <source>
        <strain evidence="2">cv. OR44</strain>
    </source>
</reference>
<dbReference type="HOGENOM" id="CLU_1930889_0_0_1"/>
<keyword evidence="3" id="KW-1185">Reference proteome</keyword>
<dbReference type="EnsemblPlants" id="OMERI05G01250.1">
    <property type="protein sequence ID" value="OMERI05G01250.1"/>
    <property type="gene ID" value="OMERI05G01250"/>
</dbReference>
<feature type="compositionally biased region" description="Polar residues" evidence="1">
    <location>
        <begin position="13"/>
        <end position="23"/>
    </location>
</feature>
<proteinExistence type="predicted"/>
<dbReference type="Gramene" id="OMERI05G01250.1">
    <property type="protein sequence ID" value="OMERI05G01250.1"/>
    <property type="gene ID" value="OMERI05G01250"/>
</dbReference>
<feature type="region of interest" description="Disordered" evidence="1">
    <location>
        <begin position="12"/>
        <end position="78"/>
    </location>
</feature>
<accession>A0A0E0DL59</accession>
<sequence>MRRRTCCRRQCTSAWSPSPSQQLMGPVAIRHPQAAAQDDGPTHGGRDGAVGVRARADSHRSGGAAALDDGDSARHDGRDGALRVGYERISADLAAAVVPWRIFFPPMTREILLLRMMRCPKRPTPQLGVAP</sequence>
<evidence type="ECO:0000256" key="1">
    <source>
        <dbReference type="SAM" id="MobiDB-lite"/>
    </source>
</evidence>